<accession>A0ABW4JPR5</accession>
<reference evidence="4" key="1">
    <citation type="journal article" date="2019" name="Int. J. Syst. Evol. Microbiol.">
        <title>The Global Catalogue of Microorganisms (GCM) 10K type strain sequencing project: providing services to taxonomists for standard genome sequencing and annotation.</title>
        <authorList>
            <consortium name="The Broad Institute Genomics Platform"/>
            <consortium name="The Broad Institute Genome Sequencing Center for Infectious Disease"/>
            <person name="Wu L."/>
            <person name="Ma J."/>
        </authorList>
    </citation>
    <scope>NUCLEOTIDE SEQUENCE [LARGE SCALE GENOMIC DNA]</scope>
    <source>
        <strain evidence="4">CGMCC 1.12286</strain>
    </source>
</reference>
<dbReference type="Pfam" id="PF01569">
    <property type="entry name" value="PAP2"/>
    <property type="match status" value="1"/>
</dbReference>
<keyword evidence="1" id="KW-0812">Transmembrane</keyword>
<dbReference type="InterPro" id="IPR033879">
    <property type="entry name" value="UPP_Pase"/>
</dbReference>
<dbReference type="CDD" id="cd03385">
    <property type="entry name" value="PAP2_BcrC_like"/>
    <property type="match status" value="1"/>
</dbReference>
<keyword evidence="4" id="KW-1185">Reference proteome</keyword>
<gene>
    <name evidence="3" type="ORF">ACFSB2_25350</name>
</gene>
<name>A0ABW4JPR5_9BACL</name>
<dbReference type="InterPro" id="IPR036938">
    <property type="entry name" value="PAP2/HPO_sf"/>
</dbReference>
<dbReference type="SUPFAM" id="SSF48317">
    <property type="entry name" value="Acid phosphatase/Vanadium-dependent haloperoxidase"/>
    <property type="match status" value="1"/>
</dbReference>
<dbReference type="SMART" id="SM00014">
    <property type="entry name" value="acidPPc"/>
    <property type="match status" value="1"/>
</dbReference>
<dbReference type="Gene3D" id="1.20.144.10">
    <property type="entry name" value="Phosphatidic acid phosphatase type 2/haloperoxidase"/>
    <property type="match status" value="1"/>
</dbReference>
<organism evidence="3 4">
    <name type="scientific">Alicyclobacillus fodiniaquatilis</name>
    <dbReference type="NCBI Taxonomy" id="1661150"/>
    <lineage>
        <taxon>Bacteria</taxon>
        <taxon>Bacillati</taxon>
        <taxon>Bacillota</taxon>
        <taxon>Bacilli</taxon>
        <taxon>Bacillales</taxon>
        <taxon>Alicyclobacillaceae</taxon>
        <taxon>Alicyclobacillus</taxon>
    </lineage>
</organism>
<evidence type="ECO:0000256" key="1">
    <source>
        <dbReference type="SAM" id="Phobius"/>
    </source>
</evidence>
<feature type="transmembrane region" description="Helical" evidence="1">
    <location>
        <begin position="26"/>
        <end position="53"/>
    </location>
</feature>
<dbReference type="Proteomes" id="UP001597079">
    <property type="component" value="Unassembled WGS sequence"/>
</dbReference>
<proteinExistence type="predicted"/>
<feature type="transmembrane region" description="Helical" evidence="1">
    <location>
        <begin position="65"/>
        <end position="87"/>
    </location>
</feature>
<feature type="domain" description="Phosphatidic acid phosphatase type 2/haloperoxidase" evidence="2">
    <location>
        <begin position="64"/>
        <end position="176"/>
    </location>
</feature>
<dbReference type="EMBL" id="JBHUCX010000099">
    <property type="protein sequence ID" value="MFD1677998.1"/>
    <property type="molecule type" value="Genomic_DNA"/>
</dbReference>
<evidence type="ECO:0000313" key="4">
    <source>
        <dbReference type="Proteomes" id="UP001597079"/>
    </source>
</evidence>
<dbReference type="RefSeq" id="WP_377945944.1">
    <property type="nucleotide sequence ID" value="NZ_JBHUCX010000099.1"/>
</dbReference>
<feature type="transmembrane region" description="Helical" evidence="1">
    <location>
        <begin position="161"/>
        <end position="183"/>
    </location>
</feature>
<dbReference type="PANTHER" id="PTHR14969:SF13">
    <property type="entry name" value="AT30094P"/>
    <property type="match status" value="1"/>
</dbReference>
<protein>
    <submittedName>
        <fullName evidence="3">Undecaprenyl-diphosphatase</fullName>
    </submittedName>
</protein>
<keyword evidence="1" id="KW-0472">Membrane</keyword>
<keyword evidence="1" id="KW-1133">Transmembrane helix</keyword>
<feature type="transmembrane region" description="Helical" evidence="1">
    <location>
        <begin position="134"/>
        <end position="155"/>
    </location>
</feature>
<comment type="caution">
    <text evidence="3">The sequence shown here is derived from an EMBL/GenBank/DDBJ whole genome shotgun (WGS) entry which is preliminary data.</text>
</comment>
<evidence type="ECO:0000313" key="3">
    <source>
        <dbReference type="EMBL" id="MFD1677998.1"/>
    </source>
</evidence>
<sequence length="213" mass="23842">MIHNAFLNPFDTTIYHLINGLAGRNALLDAVMIFFAKDALEIYAVLFIISWFILPKRDIHNRHALVMAGLSGIVALLINVVISHIWFRPRPFTVFQKGTYTALVSHSADASFPSDHTSGSFGFAAASWGKQQKWISYTFTILAVIVMFARVFVGVHYPTDVIGGCIVGIIASKIVWRFSRYVFPVTSMIAKMFRFGSEGHLINNDSTTDRHTL</sequence>
<evidence type="ECO:0000259" key="2">
    <source>
        <dbReference type="SMART" id="SM00014"/>
    </source>
</evidence>
<dbReference type="InterPro" id="IPR000326">
    <property type="entry name" value="PAP2/HPO"/>
</dbReference>
<dbReference type="PANTHER" id="PTHR14969">
    <property type="entry name" value="SPHINGOSINE-1-PHOSPHATE PHOSPHOHYDROLASE"/>
    <property type="match status" value="1"/>
</dbReference>